<proteinExistence type="predicted"/>
<evidence type="ECO:0000256" key="1">
    <source>
        <dbReference type="SAM" id="Phobius"/>
    </source>
</evidence>
<organism evidence="3 5">
    <name type="scientific">Janibacter indicus</name>
    <dbReference type="NCBI Taxonomy" id="857417"/>
    <lineage>
        <taxon>Bacteria</taxon>
        <taxon>Bacillati</taxon>
        <taxon>Actinomycetota</taxon>
        <taxon>Actinomycetes</taxon>
        <taxon>Micrococcales</taxon>
        <taxon>Intrasporangiaceae</taxon>
        <taxon>Janibacter</taxon>
    </lineage>
</organism>
<evidence type="ECO:0000313" key="3">
    <source>
        <dbReference type="EMBL" id="APH02506.1"/>
    </source>
</evidence>
<dbReference type="Pfam" id="PF20059">
    <property type="entry name" value="DUF6458"/>
    <property type="match status" value="1"/>
</dbReference>
<dbReference type="RefSeq" id="WP_072625647.1">
    <property type="nucleotide sequence ID" value="NZ_CP013290.1"/>
</dbReference>
<reference evidence="3 5" key="1">
    <citation type="submission" date="2015-11" db="EMBL/GenBank/DDBJ databases">
        <authorList>
            <person name="Zhang Y."/>
            <person name="Guo Z."/>
        </authorList>
    </citation>
    <scope>NUCLEOTIDE SEQUENCE [LARGE SCALE GENOMIC DNA]</scope>
    <source>
        <strain evidence="3 5">YFY001</strain>
    </source>
</reference>
<gene>
    <name evidence="3" type="ORF">ASJ30_14005</name>
    <name evidence="4" type="ORF">IGS73_15730</name>
</gene>
<feature type="domain" description="DUF6458" evidence="2">
    <location>
        <begin position="2"/>
        <end position="60"/>
    </location>
</feature>
<evidence type="ECO:0000313" key="4">
    <source>
        <dbReference type="EMBL" id="QOK22497.1"/>
    </source>
</evidence>
<dbReference type="KEGG" id="jte:ASJ30_14005"/>
<sequence>MYIGAGIFLLLVGLVIVFAYNGDMSIAGLDLAALGWIAIGLGVLAIVLSFLLTSRRRETVVRDDRRY</sequence>
<evidence type="ECO:0000259" key="2">
    <source>
        <dbReference type="Pfam" id="PF20059"/>
    </source>
</evidence>
<name>A0A1L3MJN3_9MICO</name>
<keyword evidence="1" id="KW-0472">Membrane</keyword>
<keyword evidence="5" id="KW-1185">Reference proteome</keyword>
<dbReference type="AlphaFoldDB" id="A0A1L3MJN3"/>
<evidence type="ECO:0000313" key="5">
    <source>
        <dbReference type="Proteomes" id="UP000182938"/>
    </source>
</evidence>
<keyword evidence="1" id="KW-0812">Transmembrane</keyword>
<dbReference type="Proteomes" id="UP000593998">
    <property type="component" value="Chromosome"/>
</dbReference>
<feature type="transmembrane region" description="Helical" evidence="1">
    <location>
        <begin position="29"/>
        <end position="52"/>
    </location>
</feature>
<keyword evidence="1" id="KW-1133">Transmembrane helix</keyword>
<reference evidence="4 6" key="2">
    <citation type="submission" date="2020-10" db="EMBL/GenBank/DDBJ databases">
        <title>Janibacter indicus TT2 genome sequence.</title>
        <authorList>
            <person name="Lee K."/>
            <person name="Ganzorig M."/>
        </authorList>
    </citation>
    <scope>NUCLEOTIDE SEQUENCE [LARGE SCALE GENOMIC DNA]</scope>
    <source>
        <strain evidence="4 6">TT2</strain>
    </source>
</reference>
<dbReference type="EMBL" id="CP013290">
    <property type="protein sequence ID" value="APH02506.1"/>
    <property type="molecule type" value="Genomic_DNA"/>
</dbReference>
<protein>
    <recommendedName>
        <fullName evidence="2">DUF6458 domain-containing protein</fullName>
    </recommendedName>
</protein>
<dbReference type="Proteomes" id="UP000182938">
    <property type="component" value="Chromosome"/>
</dbReference>
<dbReference type="EMBL" id="CP062789">
    <property type="protein sequence ID" value="QOK22497.1"/>
    <property type="molecule type" value="Genomic_DNA"/>
</dbReference>
<dbReference type="InterPro" id="IPR045597">
    <property type="entry name" value="DUF6458"/>
</dbReference>
<accession>A0A1L3MJN3</accession>
<evidence type="ECO:0000313" key="6">
    <source>
        <dbReference type="Proteomes" id="UP000593998"/>
    </source>
</evidence>